<organism evidence="2 3">
    <name type="scientific">Winogradskya consettensis</name>
    <dbReference type="NCBI Taxonomy" id="113560"/>
    <lineage>
        <taxon>Bacteria</taxon>
        <taxon>Bacillati</taxon>
        <taxon>Actinomycetota</taxon>
        <taxon>Actinomycetes</taxon>
        <taxon>Micromonosporales</taxon>
        <taxon>Micromonosporaceae</taxon>
        <taxon>Winogradskya</taxon>
    </lineage>
</organism>
<evidence type="ECO:0008006" key="4">
    <source>
        <dbReference type="Google" id="ProtNLM"/>
    </source>
</evidence>
<dbReference type="RefSeq" id="WP_212996254.1">
    <property type="nucleotide sequence ID" value="NZ_BAAATW010000001.1"/>
</dbReference>
<gene>
    <name evidence="2" type="ORF">Aco04nite_12910</name>
</gene>
<evidence type="ECO:0000313" key="3">
    <source>
        <dbReference type="Proteomes" id="UP000680865"/>
    </source>
</evidence>
<evidence type="ECO:0000313" key="2">
    <source>
        <dbReference type="EMBL" id="GIM68926.1"/>
    </source>
</evidence>
<dbReference type="AlphaFoldDB" id="A0A919SC51"/>
<reference evidence="2" key="1">
    <citation type="submission" date="2021-03" db="EMBL/GenBank/DDBJ databases">
        <title>Whole genome shotgun sequence of Actinoplanes consettensis NBRC 14913.</title>
        <authorList>
            <person name="Komaki H."/>
            <person name="Tamura T."/>
        </authorList>
    </citation>
    <scope>NUCLEOTIDE SEQUENCE</scope>
    <source>
        <strain evidence="2">NBRC 14913</strain>
    </source>
</reference>
<protein>
    <recommendedName>
        <fullName evidence="4">Lipoprotein</fullName>
    </recommendedName>
</protein>
<feature type="chain" id="PRO_5037392780" description="Lipoprotein" evidence="1">
    <location>
        <begin position="23"/>
        <end position="255"/>
    </location>
</feature>
<proteinExistence type="predicted"/>
<name>A0A919SC51_9ACTN</name>
<accession>A0A919SC51</accession>
<keyword evidence="1" id="KW-0732">Signal</keyword>
<sequence>MSALTLIGVLLAAAVAACDSDAAETPAPDPSIAYLAEVRAALDKTRSSYFVWQSTGNVPGELAGKDLDGATLAGHGFFDPGTKDFYRSVAMEGTAADRKKIRKASAQTVIGNDFYLSEMPPEGELGPAFHIDLDRVPRGTVLYTINQDDPTGIDRFTAAVERVTDKADHQYRGFFKAVPGEFLPIGVPVVGGPGIFTLVTDETGGVSTIDIAVHPAGGRSLKFHILFSFLGRKSPINGPKQFSEADESLLLKDGA</sequence>
<dbReference type="EMBL" id="BOQP01000006">
    <property type="protein sequence ID" value="GIM68926.1"/>
    <property type="molecule type" value="Genomic_DNA"/>
</dbReference>
<dbReference type="Proteomes" id="UP000680865">
    <property type="component" value="Unassembled WGS sequence"/>
</dbReference>
<evidence type="ECO:0000256" key="1">
    <source>
        <dbReference type="SAM" id="SignalP"/>
    </source>
</evidence>
<feature type="signal peptide" evidence="1">
    <location>
        <begin position="1"/>
        <end position="22"/>
    </location>
</feature>
<comment type="caution">
    <text evidence="2">The sequence shown here is derived from an EMBL/GenBank/DDBJ whole genome shotgun (WGS) entry which is preliminary data.</text>
</comment>
<keyword evidence="3" id="KW-1185">Reference proteome</keyword>